<evidence type="ECO:0000256" key="9">
    <source>
        <dbReference type="SAM" id="SignalP"/>
    </source>
</evidence>
<evidence type="ECO:0000256" key="2">
    <source>
        <dbReference type="ARBA" id="ARBA00006771"/>
    </source>
</evidence>
<dbReference type="GO" id="GO:0044284">
    <property type="term" value="C:mitochondrial crista junction"/>
    <property type="evidence" value="ECO:0007669"/>
    <property type="project" value="TreeGrafter"/>
</dbReference>
<accession>A0A368GR64</accession>
<reference evidence="10 11" key="1">
    <citation type="submission" date="2014-10" db="EMBL/GenBank/DDBJ databases">
        <title>Draft genome of the hookworm Ancylostoma caninum.</title>
        <authorList>
            <person name="Mitreva M."/>
        </authorList>
    </citation>
    <scope>NUCLEOTIDE SEQUENCE [LARGE SCALE GENOMIC DNA]</scope>
    <source>
        <strain evidence="10 11">Baltimore</strain>
    </source>
</reference>
<protein>
    <recommendedName>
        <fullName evidence="8">MICOS complex subunit MIC13</fullName>
    </recommendedName>
</protein>
<dbReference type="GO" id="GO:0061617">
    <property type="term" value="C:MICOS complex"/>
    <property type="evidence" value="ECO:0007669"/>
    <property type="project" value="UniProtKB-UniRule"/>
</dbReference>
<evidence type="ECO:0000256" key="3">
    <source>
        <dbReference type="ARBA" id="ARBA00022692"/>
    </source>
</evidence>
<evidence type="ECO:0000256" key="6">
    <source>
        <dbReference type="ARBA" id="ARBA00023128"/>
    </source>
</evidence>
<sequence>MPAGHLSTVPLNLVSAHFSTFLLLFAFPSSSQNPIFQGSTTMGFFWSFSRFAVKTALVAGAIKLSIDNDIWSLNTTNGADLYEKLRKYIVPGTIVYPEQLPSVEEVTTDIERVWNKGVDKVFTTLQQAPSNLNSAANRMINNK</sequence>
<evidence type="ECO:0000256" key="1">
    <source>
        <dbReference type="ARBA" id="ARBA00004434"/>
    </source>
</evidence>
<keyword evidence="5" id="KW-1133">Transmembrane helix</keyword>
<keyword evidence="6 8" id="KW-0496">Mitochondrion</keyword>
<dbReference type="GO" id="GO:0042407">
    <property type="term" value="P:cristae formation"/>
    <property type="evidence" value="ECO:0007669"/>
    <property type="project" value="TreeGrafter"/>
</dbReference>
<feature type="chain" id="PRO_5016919311" description="MICOS complex subunit MIC13" evidence="9">
    <location>
        <begin position="32"/>
        <end position="143"/>
    </location>
</feature>
<comment type="function">
    <text evidence="8">Component of the MICOS complex, a large protein complex of the mitochondrial inner membrane that plays crucial roles in the maintenance of crista junctions, inner membrane architecture, and formation of contact sites to the outer membrane.</text>
</comment>
<evidence type="ECO:0000256" key="7">
    <source>
        <dbReference type="ARBA" id="ARBA00023136"/>
    </source>
</evidence>
<dbReference type="STRING" id="29170.A0A368GR64"/>
<gene>
    <name evidence="10" type="ORF">ANCCAN_07138</name>
</gene>
<dbReference type="PANTHER" id="PTHR31816:SF3">
    <property type="entry name" value="MICOS COMPLEX SUBUNIT MIC13"/>
    <property type="match status" value="1"/>
</dbReference>
<name>A0A368GR64_ANCCA</name>
<keyword evidence="11" id="KW-1185">Reference proteome</keyword>
<keyword evidence="9" id="KW-0732">Signal</keyword>
<proteinExistence type="inferred from homology"/>
<keyword evidence="4 8" id="KW-0999">Mitochondrion inner membrane</keyword>
<dbReference type="AlphaFoldDB" id="A0A368GR64"/>
<comment type="caution">
    <text evidence="10">The sequence shown here is derived from an EMBL/GenBank/DDBJ whole genome shotgun (WGS) entry which is preliminary data.</text>
</comment>
<dbReference type="Proteomes" id="UP000252519">
    <property type="component" value="Unassembled WGS sequence"/>
</dbReference>
<evidence type="ECO:0000256" key="8">
    <source>
        <dbReference type="RuleBase" id="RU363009"/>
    </source>
</evidence>
<evidence type="ECO:0000256" key="4">
    <source>
        <dbReference type="ARBA" id="ARBA00022792"/>
    </source>
</evidence>
<keyword evidence="3" id="KW-0812">Transmembrane</keyword>
<dbReference type="InterPro" id="IPR026769">
    <property type="entry name" value="Mic13"/>
</dbReference>
<comment type="subunit">
    <text evidence="8">Component of the mitochondrial contact site and cristae organizing system (MICOS) complex.</text>
</comment>
<feature type="signal peptide" evidence="9">
    <location>
        <begin position="1"/>
        <end position="31"/>
    </location>
</feature>
<evidence type="ECO:0000256" key="5">
    <source>
        <dbReference type="ARBA" id="ARBA00022989"/>
    </source>
</evidence>
<dbReference type="Pfam" id="PF15884">
    <property type="entry name" value="QIL1"/>
    <property type="match status" value="1"/>
</dbReference>
<evidence type="ECO:0000313" key="10">
    <source>
        <dbReference type="EMBL" id="RCN46824.1"/>
    </source>
</evidence>
<organism evidence="10 11">
    <name type="scientific">Ancylostoma caninum</name>
    <name type="common">Dog hookworm</name>
    <dbReference type="NCBI Taxonomy" id="29170"/>
    <lineage>
        <taxon>Eukaryota</taxon>
        <taxon>Metazoa</taxon>
        <taxon>Ecdysozoa</taxon>
        <taxon>Nematoda</taxon>
        <taxon>Chromadorea</taxon>
        <taxon>Rhabditida</taxon>
        <taxon>Rhabditina</taxon>
        <taxon>Rhabditomorpha</taxon>
        <taxon>Strongyloidea</taxon>
        <taxon>Ancylostomatidae</taxon>
        <taxon>Ancylostomatinae</taxon>
        <taxon>Ancylostoma</taxon>
    </lineage>
</organism>
<comment type="subcellular location">
    <subcellularLocation>
        <location evidence="1 8">Mitochondrion inner membrane</location>
        <topology evidence="1 8">Single-pass membrane protein</topology>
    </subcellularLocation>
</comment>
<dbReference type="OrthoDB" id="5948578at2759"/>
<evidence type="ECO:0000313" key="11">
    <source>
        <dbReference type="Proteomes" id="UP000252519"/>
    </source>
</evidence>
<dbReference type="PANTHER" id="PTHR31816">
    <property type="entry name" value="MICOS COMPLEX SUBUNIT MIC13"/>
    <property type="match status" value="1"/>
</dbReference>
<dbReference type="EMBL" id="JOJR01000072">
    <property type="protein sequence ID" value="RCN46824.1"/>
    <property type="molecule type" value="Genomic_DNA"/>
</dbReference>
<keyword evidence="7" id="KW-0472">Membrane</keyword>
<comment type="similarity">
    <text evidence="2 8">Belongs to the MICOS complex subunit Mic13 family.</text>
</comment>